<dbReference type="GO" id="GO:0006406">
    <property type="term" value="P:mRNA export from nucleus"/>
    <property type="evidence" value="ECO:0007669"/>
    <property type="project" value="TreeGrafter"/>
</dbReference>
<dbReference type="InterPro" id="IPR015943">
    <property type="entry name" value="WD40/YVTN_repeat-like_dom_sf"/>
</dbReference>
<keyword evidence="3" id="KW-0509">mRNA transport</keyword>
<evidence type="ECO:0000256" key="3">
    <source>
        <dbReference type="ARBA" id="ARBA00022816"/>
    </source>
</evidence>
<dbReference type="Proteomes" id="UP000244855">
    <property type="component" value="Unassembled WGS sequence"/>
</dbReference>
<keyword evidence="7" id="KW-0539">Nucleus</keyword>
<keyword evidence="2" id="KW-0813">Transport</keyword>
<reference evidence="9 10" key="1">
    <citation type="journal article" date="2018" name="Sci. Rep.">
        <title>Comparative genomics provides insights into the lifestyle and reveals functional heterogeneity of dark septate endophytic fungi.</title>
        <authorList>
            <person name="Knapp D.G."/>
            <person name="Nemeth J.B."/>
            <person name="Barry K."/>
            <person name="Hainaut M."/>
            <person name="Henrissat B."/>
            <person name="Johnson J."/>
            <person name="Kuo A."/>
            <person name="Lim J.H.P."/>
            <person name="Lipzen A."/>
            <person name="Nolan M."/>
            <person name="Ohm R.A."/>
            <person name="Tamas L."/>
            <person name="Grigoriev I.V."/>
            <person name="Spatafora J.W."/>
            <person name="Nagy L.G."/>
            <person name="Kovacs G.M."/>
        </authorList>
    </citation>
    <scope>NUCLEOTIDE SEQUENCE [LARGE SCALE GENOMIC DNA]</scope>
    <source>
        <strain evidence="9 10">DSE2036</strain>
    </source>
</reference>
<evidence type="ECO:0000256" key="6">
    <source>
        <dbReference type="ARBA" id="ARBA00023132"/>
    </source>
</evidence>
<keyword evidence="6" id="KW-0906">Nuclear pore complex</keyword>
<evidence type="ECO:0000313" key="9">
    <source>
        <dbReference type="EMBL" id="PVH94870.1"/>
    </source>
</evidence>
<comment type="subcellular location">
    <subcellularLocation>
        <location evidence="1">Nucleus</location>
        <location evidence="1">Nuclear pore complex</location>
    </subcellularLocation>
</comment>
<proteinExistence type="predicted"/>
<dbReference type="SUPFAM" id="SSF50978">
    <property type="entry name" value="WD40 repeat-like"/>
    <property type="match status" value="1"/>
</dbReference>
<dbReference type="AlphaFoldDB" id="A0A2V1D9U1"/>
<organism evidence="9 10">
    <name type="scientific">Periconia macrospinosa</name>
    <dbReference type="NCBI Taxonomy" id="97972"/>
    <lineage>
        <taxon>Eukaryota</taxon>
        <taxon>Fungi</taxon>
        <taxon>Dikarya</taxon>
        <taxon>Ascomycota</taxon>
        <taxon>Pezizomycotina</taxon>
        <taxon>Dothideomycetes</taxon>
        <taxon>Pleosporomycetidae</taxon>
        <taxon>Pleosporales</taxon>
        <taxon>Massarineae</taxon>
        <taxon>Periconiaceae</taxon>
        <taxon>Periconia</taxon>
    </lineage>
</organism>
<evidence type="ECO:0000256" key="4">
    <source>
        <dbReference type="ARBA" id="ARBA00022927"/>
    </source>
</evidence>
<name>A0A2V1D9U1_9PLEO</name>
<evidence type="ECO:0000256" key="7">
    <source>
        <dbReference type="ARBA" id="ARBA00023242"/>
    </source>
</evidence>
<evidence type="ECO:0000313" key="10">
    <source>
        <dbReference type="Proteomes" id="UP000244855"/>
    </source>
</evidence>
<keyword evidence="4" id="KW-0653">Protein transport</keyword>
<dbReference type="PANTHER" id="PTHR13257">
    <property type="entry name" value="NUCLEOPORIN NUP84-RELATED"/>
    <property type="match status" value="1"/>
</dbReference>
<protein>
    <submittedName>
        <fullName evidence="9">Uncharacterized protein</fullName>
    </submittedName>
</protein>
<evidence type="ECO:0000256" key="2">
    <source>
        <dbReference type="ARBA" id="ARBA00022448"/>
    </source>
</evidence>
<dbReference type="GO" id="GO:0000056">
    <property type="term" value="P:ribosomal small subunit export from nucleus"/>
    <property type="evidence" value="ECO:0007669"/>
    <property type="project" value="InterPro"/>
</dbReference>
<dbReference type="GO" id="GO:0017056">
    <property type="term" value="F:structural constituent of nuclear pore"/>
    <property type="evidence" value="ECO:0007669"/>
    <property type="project" value="InterPro"/>
</dbReference>
<evidence type="ECO:0000256" key="1">
    <source>
        <dbReference type="ARBA" id="ARBA00004567"/>
    </source>
</evidence>
<keyword evidence="5" id="KW-0811">Translocation</keyword>
<accession>A0A2V1D9U1</accession>
<dbReference type="STRING" id="97972.A0A2V1D9U1"/>
<dbReference type="Gene3D" id="2.130.10.10">
    <property type="entry name" value="YVTN repeat-like/Quinoprotein amine dehydrogenase"/>
    <property type="match status" value="1"/>
</dbReference>
<dbReference type="OrthoDB" id="341482at2759"/>
<dbReference type="InterPro" id="IPR037700">
    <property type="entry name" value="NUP88/NUP82"/>
</dbReference>
<gene>
    <name evidence="9" type="ORF">DM02DRAFT_538555</name>
</gene>
<sequence length="837" mass="92806">MPRVLGHTPAWLSRPSPGYHLFEPTPSKTQALVRKHESSGLRQPIATRDSEIFVAVGLEIRWADLAQLKEDDAPRYRKLAVSLPLPIERLTISPAGDYLAVSTSHTVHVVSLPDSSLLNTDDQSPIRPKTFQVGPLAHVLEESPIASILWHPLGYRDRCLVTITLEGVVRLWEINRADRSSFSEPTLSIDLIKLATAEDYGHDLSASQYGASKGFSVDMADLEVASACFGDSPDQEGVHGWAPMTLWIATVAGEVYALCPLLPSRWQLSESPGNLTLLQTLVSSIDINYADVSDSQEATAYEKATAANQLSWKSDIIYQEPLEEVLPNGDTIKVFPRPASVPAIPLLQGPFTMKPDVDDFELSDMVVYSLKTFSEGEEDGDVAEGLPAAVICLLTDTCQVHVCFDAKGVEGKWLPLDGDEYTLEPGDHNLIVAETITMVDNAASSSKQSITPDVHTDFSFFVSHNSGVYYISLESWIRKLEIELSNPTHEGTTYRLRTLLTETNTKVEQCIRRQPKDTAKEVTSCVVIEDGIVGYLLLTTLDNEPQAVTFDAPEDGLSASDAFAGHELGYSPSEVRELWNPRKELWETFDLYAALNIPNRHKNFLKDEIRLSPANLELLMNAHRVLSTHTDRLQHAVSDLFNRCQRLQEEYRDQILRVSQLAPKIDAVTGDDEEDLEISGSARMEERLRRVKAKQEALNARYQALRRKAASINTPQISEKESAFTAELQTLESSLDSTKQTLTDDVDGIEIPAWQRLDNIKNTKASLAKEVEKAIQTNGMNGGQTTTRVNVPSQSRKLESEQVQKMLQHQTDLLEATTNRLRDFGIVIPNASVEGGG</sequence>
<dbReference type="EMBL" id="KZ805517">
    <property type="protein sequence ID" value="PVH94870.1"/>
    <property type="molecule type" value="Genomic_DNA"/>
</dbReference>
<keyword evidence="8" id="KW-0175">Coiled coil</keyword>
<evidence type="ECO:0000256" key="5">
    <source>
        <dbReference type="ARBA" id="ARBA00023010"/>
    </source>
</evidence>
<dbReference type="GO" id="GO:0000055">
    <property type="term" value="P:ribosomal large subunit export from nucleus"/>
    <property type="evidence" value="ECO:0007669"/>
    <property type="project" value="InterPro"/>
</dbReference>
<dbReference type="PANTHER" id="PTHR13257:SF0">
    <property type="entry name" value="NUCLEAR PORE COMPLEX PROTEIN NUP88"/>
    <property type="match status" value="1"/>
</dbReference>
<dbReference type="GO" id="GO:0006606">
    <property type="term" value="P:protein import into nucleus"/>
    <property type="evidence" value="ECO:0007669"/>
    <property type="project" value="TreeGrafter"/>
</dbReference>
<evidence type="ECO:0000256" key="8">
    <source>
        <dbReference type="SAM" id="Coils"/>
    </source>
</evidence>
<keyword evidence="10" id="KW-1185">Reference proteome</keyword>
<feature type="coiled-coil region" evidence="8">
    <location>
        <begin position="681"/>
        <end position="708"/>
    </location>
</feature>
<dbReference type="InterPro" id="IPR036322">
    <property type="entry name" value="WD40_repeat_dom_sf"/>
</dbReference>
<dbReference type="GO" id="GO:0005643">
    <property type="term" value="C:nuclear pore"/>
    <property type="evidence" value="ECO:0007669"/>
    <property type="project" value="UniProtKB-SubCell"/>
</dbReference>